<accession>A0ABM8Z8T2</accession>
<protein>
    <recommendedName>
        <fullName evidence="9">Lipoprotein signal peptidase</fullName>
        <ecNumber evidence="9">3.4.23.36</ecNumber>
    </recommendedName>
    <alternativeName>
        <fullName evidence="9">Prolipoprotein signal peptidase</fullName>
    </alternativeName>
    <alternativeName>
        <fullName evidence="9">Signal peptidase II</fullName>
        <shortName evidence="9">SPase II</shortName>
    </alternativeName>
</protein>
<evidence type="ECO:0000256" key="10">
    <source>
        <dbReference type="RuleBase" id="RU000594"/>
    </source>
</evidence>
<comment type="pathway">
    <text evidence="9">Protein modification; lipoprotein biosynthesis (signal peptide cleavage).</text>
</comment>
<evidence type="ECO:0000256" key="6">
    <source>
        <dbReference type="ARBA" id="ARBA00022801"/>
    </source>
</evidence>
<comment type="function">
    <text evidence="9 10">This protein specifically catalyzes the removal of signal peptides from prolipoproteins.</text>
</comment>
<evidence type="ECO:0000256" key="8">
    <source>
        <dbReference type="ARBA" id="ARBA00023136"/>
    </source>
</evidence>
<gene>
    <name evidence="9 12" type="primary">lspA</name>
    <name evidence="12" type="ORF">WGH24286_00168</name>
</gene>
<dbReference type="EMBL" id="CAKKNT010000001">
    <property type="protein sequence ID" value="CAH0417755.1"/>
    <property type="molecule type" value="Genomic_DNA"/>
</dbReference>
<keyword evidence="12" id="KW-0449">Lipoprotein</keyword>
<name>A0ABM8Z8T2_9LACO</name>
<keyword evidence="8 9" id="KW-0472">Membrane</keyword>
<feature type="transmembrane region" description="Helical" evidence="9">
    <location>
        <begin position="130"/>
        <end position="151"/>
    </location>
</feature>
<sequence>MKKQLTLDAAMVLSVLVADQVVKAYIQSTNLGLHGNTLVERPLIPGVVSITKLFNNGAAWSFLAGQQWFFWIVTIIAVIAIAYAYIKMQGHKLLQSSLALIFAGTLGNFFDRARQGYVVDMFDLKFINFPIFNIADMALTFGVIILFVAILRDKDLK</sequence>
<feature type="transmembrane region" description="Helical" evidence="9">
    <location>
        <begin position="68"/>
        <end position="86"/>
    </location>
</feature>
<dbReference type="PRINTS" id="PR00781">
    <property type="entry name" value="LIPOSIGPTASE"/>
</dbReference>
<comment type="subcellular location">
    <subcellularLocation>
        <location evidence="9">Cell membrane</location>
        <topology evidence="9">Multi-pass membrane protein</topology>
    </subcellularLocation>
</comment>
<dbReference type="PANTHER" id="PTHR33695">
    <property type="entry name" value="LIPOPROTEIN SIGNAL PEPTIDASE"/>
    <property type="match status" value="1"/>
</dbReference>
<dbReference type="Pfam" id="PF01252">
    <property type="entry name" value="Peptidase_A8"/>
    <property type="match status" value="1"/>
</dbReference>
<dbReference type="Proteomes" id="UP000789719">
    <property type="component" value="Unassembled WGS sequence"/>
</dbReference>
<dbReference type="RefSeq" id="WP_230097882.1">
    <property type="nucleotide sequence ID" value="NZ_CAKKNT010000001.1"/>
</dbReference>
<evidence type="ECO:0000256" key="5">
    <source>
        <dbReference type="ARBA" id="ARBA00022750"/>
    </source>
</evidence>
<keyword evidence="6 9" id="KW-0378">Hydrolase</keyword>
<keyword evidence="4 9" id="KW-0812">Transmembrane</keyword>
<comment type="similarity">
    <text evidence="1 9 11">Belongs to the peptidase A8 family.</text>
</comment>
<dbReference type="HAMAP" id="MF_00161">
    <property type="entry name" value="LspA"/>
    <property type="match status" value="1"/>
</dbReference>
<dbReference type="InterPro" id="IPR001872">
    <property type="entry name" value="Peptidase_A8"/>
</dbReference>
<keyword evidence="3 9" id="KW-0645">Protease</keyword>
<evidence type="ECO:0000256" key="4">
    <source>
        <dbReference type="ARBA" id="ARBA00022692"/>
    </source>
</evidence>
<evidence type="ECO:0000313" key="13">
    <source>
        <dbReference type="Proteomes" id="UP000789719"/>
    </source>
</evidence>
<organism evidence="12 13">
    <name type="scientific">Periweissella ghanensis</name>
    <dbReference type="NCBI Taxonomy" id="467997"/>
    <lineage>
        <taxon>Bacteria</taxon>
        <taxon>Bacillati</taxon>
        <taxon>Bacillota</taxon>
        <taxon>Bacilli</taxon>
        <taxon>Lactobacillales</taxon>
        <taxon>Lactobacillaceae</taxon>
        <taxon>Periweissella</taxon>
    </lineage>
</organism>
<comment type="catalytic activity">
    <reaction evidence="9 10">
        <text>Release of signal peptides from bacterial membrane prolipoproteins. Hydrolyzes -Xaa-Yaa-Zaa-|-(S,diacylglyceryl)Cys-, in which Xaa is hydrophobic (preferably Leu), and Yaa (Ala or Ser) and Zaa (Gly or Ala) have small, neutral side chains.</text>
        <dbReference type="EC" id="3.4.23.36"/>
    </reaction>
</comment>
<feature type="transmembrane region" description="Helical" evidence="9">
    <location>
        <begin position="93"/>
        <end position="110"/>
    </location>
</feature>
<dbReference type="NCBIfam" id="TIGR00077">
    <property type="entry name" value="lspA"/>
    <property type="match status" value="1"/>
</dbReference>
<comment type="caution">
    <text evidence="12">The sequence shown here is derived from an EMBL/GenBank/DDBJ whole genome shotgun (WGS) entry which is preliminary data.</text>
</comment>
<dbReference type="PROSITE" id="PS00855">
    <property type="entry name" value="SPASE_II"/>
    <property type="match status" value="1"/>
</dbReference>
<keyword evidence="7 9" id="KW-1133">Transmembrane helix</keyword>
<dbReference type="EC" id="3.4.23.36" evidence="9"/>
<reference evidence="12 13" key="1">
    <citation type="submission" date="2021-11" db="EMBL/GenBank/DDBJ databases">
        <authorList>
            <person name="Depoorter E."/>
        </authorList>
    </citation>
    <scope>NUCLEOTIDE SEQUENCE [LARGE SCALE GENOMIC DNA]</scope>
    <source>
        <strain evidence="12 13">LMG 24286</strain>
    </source>
</reference>
<keyword evidence="5 9" id="KW-0064">Aspartyl protease</keyword>
<dbReference type="PANTHER" id="PTHR33695:SF1">
    <property type="entry name" value="LIPOPROTEIN SIGNAL PEPTIDASE"/>
    <property type="match status" value="1"/>
</dbReference>
<dbReference type="GO" id="GO:0004190">
    <property type="term" value="F:aspartic-type endopeptidase activity"/>
    <property type="evidence" value="ECO:0007669"/>
    <property type="project" value="UniProtKB-EC"/>
</dbReference>
<keyword evidence="13" id="KW-1185">Reference proteome</keyword>
<keyword evidence="2 9" id="KW-1003">Cell membrane</keyword>
<evidence type="ECO:0000256" key="2">
    <source>
        <dbReference type="ARBA" id="ARBA00022475"/>
    </source>
</evidence>
<evidence type="ECO:0000256" key="3">
    <source>
        <dbReference type="ARBA" id="ARBA00022670"/>
    </source>
</evidence>
<evidence type="ECO:0000256" key="1">
    <source>
        <dbReference type="ARBA" id="ARBA00006139"/>
    </source>
</evidence>
<evidence type="ECO:0000256" key="7">
    <source>
        <dbReference type="ARBA" id="ARBA00022989"/>
    </source>
</evidence>
<feature type="active site" evidence="9">
    <location>
        <position position="120"/>
    </location>
</feature>
<feature type="active site" evidence="9">
    <location>
        <position position="136"/>
    </location>
</feature>
<proteinExistence type="inferred from homology"/>
<evidence type="ECO:0000256" key="11">
    <source>
        <dbReference type="RuleBase" id="RU004181"/>
    </source>
</evidence>
<evidence type="ECO:0000256" key="9">
    <source>
        <dbReference type="HAMAP-Rule" id="MF_00161"/>
    </source>
</evidence>
<evidence type="ECO:0000313" key="12">
    <source>
        <dbReference type="EMBL" id="CAH0417755.1"/>
    </source>
</evidence>
<comment type="caution">
    <text evidence="9">Lacks conserved residue(s) required for the propagation of feature annotation.</text>
</comment>